<dbReference type="EMBL" id="JXJN01014734">
    <property type="status" value="NOT_ANNOTATED_CDS"/>
    <property type="molecule type" value="Genomic_DNA"/>
</dbReference>
<feature type="signal peptide" evidence="1">
    <location>
        <begin position="1"/>
        <end position="25"/>
    </location>
</feature>
<dbReference type="AlphaFoldDB" id="A0A1B0BI09"/>
<proteinExistence type="predicted"/>
<keyword evidence="1" id="KW-0732">Signal</keyword>
<reference evidence="2" key="2">
    <citation type="submission" date="2020-05" db="UniProtKB">
        <authorList>
            <consortium name="EnsemblMetazoa"/>
        </authorList>
    </citation>
    <scope>IDENTIFICATION</scope>
    <source>
        <strain evidence="2">IAEA</strain>
    </source>
</reference>
<feature type="chain" id="PRO_5008404978" description="Secreted protein" evidence="1">
    <location>
        <begin position="26"/>
        <end position="85"/>
    </location>
</feature>
<dbReference type="EnsemblMetazoa" id="GPPI030795-RA">
    <property type="protein sequence ID" value="GPPI030795-PA"/>
    <property type="gene ID" value="GPPI030795"/>
</dbReference>
<accession>A0A1B0BI09</accession>
<evidence type="ECO:0000256" key="1">
    <source>
        <dbReference type="SAM" id="SignalP"/>
    </source>
</evidence>
<name>A0A1B0BI09_9MUSC</name>
<keyword evidence="3" id="KW-1185">Reference proteome</keyword>
<organism evidence="2 3">
    <name type="scientific">Glossina palpalis gambiensis</name>
    <dbReference type="NCBI Taxonomy" id="67801"/>
    <lineage>
        <taxon>Eukaryota</taxon>
        <taxon>Metazoa</taxon>
        <taxon>Ecdysozoa</taxon>
        <taxon>Arthropoda</taxon>
        <taxon>Hexapoda</taxon>
        <taxon>Insecta</taxon>
        <taxon>Pterygota</taxon>
        <taxon>Neoptera</taxon>
        <taxon>Endopterygota</taxon>
        <taxon>Diptera</taxon>
        <taxon>Brachycera</taxon>
        <taxon>Muscomorpha</taxon>
        <taxon>Hippoboscoidea</taxon>
        <taxon>Glossinidae</taxon>
        <taxon>Glossina</taxon>
    </lineage>
</organism>
<dbReference type="Proteomes" id="UP000092460">
    <property type="component" value="Unassembled WGS sequence"/>
</dbReference>
<reference evidence="3" key="1">
    <citation type="submission" date="2015-01" db="EMBL/GenBank/DDBJ databases">
        <authorList>
            <person name="Aksoy S."/>
            <person name="Warren W."/>
            <person name="Wilson R.K."/>
        </authorList>
    </citation>
    <scope>NUCLEOTIDE SEQUENCE [LARGE SCALE GENOMIC DNA]</scope>
    <source>
        <strain evidence="3">IAEA</strain>
    </source>
</reference>
<dbReference type="VEuPathDB" id="VectorBase:GPPI030795"/>
<evidence type="ECO:0008006" key="4">
    <source>
        <dbReference type="Google" id="ProtNLM"/>
    </source>
</evidence>
<evidence type="ECO:0000313" key="3">
    <source>
        <dbReference type="Proteomes" id="UP000092460"/>
    </source>
</evidence>
<evidence type="ECO:0000313" key="2">
    <source>
        <dbReference type="EnsemblMetazoa" id="GPPI030795-PA"/>
    </source>
</evidence>
<sequence length="85" mass="9531">MHVAPLIIVAFSLTLTLMLSHILLAQQHYELYASTLNTITNLHKSLVGGSCPISEDLRDCGLTCQENDSFKSYAETERKKIFRCS</sequence>
<protein>
    <recommendedName>
        <fullName evidence="4">Secreted protein</fullName>
    </recommendedName>
</protein>